<accession>A0A2K1QKK0</accession>
<dbReference type="Pfam" id="PF00561">
    <property type="entry name" value="Abhydrolase_1"/>
    <property type="match status" value="1"/>
</dbReference>
<sequence>MKVHPLQLLCLVPSFCHAAAFPPTKHALKPRDGSVVWSICPDFNQTATQSIECASLTVPLDYFDPTNNATLDLEIRRVPATKTPKLGSILVNYGGPGIDGRDTLPALGDWQQALAGGVYDIVLVVPRGTGNTLPYSCLTPAQRLAAFSRSPVTSNASDTAFGRIWASAQLDADACLATQNKTGTLVGTVSTANDFIRVAEALDKDGLLRFWGQSYGTYLGTTLAKLFPDRVERMVLDGVVDPVSYTFGSDAAQYLDADFVFREFCSACAANPSTCPLALGPNNSTLTGPEIEVNLYAFFDSVKEFPIPLITSAVGPLLLDIGLLKSSIYFFLYSPSEWPAYSTILAALIAGNTVPATALVSALSTSTLALAESVQGIRCSDKTFRATSSPTSVEPGLAERQNISYFGDNDQNYVTCARWPFVAKGRYEDEESSAFRTRTRTRGGVLLVGNRGDPATALRSAKGVRGLFGGSRVLEQKGFGHTAFAQGSRCTAGVWRSYFVNGTLPKKGAQCEVDVGIWEGKTGWEEIVAEFRKENGGG</sequence>
<comment type="caution">
    <text evidence="6">The sequence shown here is derived from an EMBL/GenBank/DDBJ whole genome shotgun (WGS) entry which is preliminary data.</text>
</comment>
<organism evidence="6 7">
    <name type="scientific">Sphaceloma murrayae</name>
    <dbReference type="NCBI Taxonomy" id="2082308"/>
    <lineage>
        <taxon>Eukaryota</taxon>
        <taxon>Fungi</taxon>
        <taxon>Dikarya</taxon>
        <taxon>Ascomycota</taxon>
        <taxon>Pezizomycotina</taxon>
        <taxon>Dothideomycetes</taxon>
        <taxon>Dothideomycetidae</taxon>
        <taxon>Myriangiales</taxon>
        <taxon>Elsinoaceae</taxon>
        <taxon>Sphaceloma</taxon>
    </lineage>
</organism>
<comment type="similarity">
    <text evidence="1">Belongs to the peptidase S33 family.</text>
</comment>
<dbReference type="Pfam" id="PF08386">
    <property type="entry name" value="Abhydrolase_4"/>
    <property type="match status" value="1"/>
</dbReference>
<dbReference type="Gene3D" id="3.40.50.1820">
    <property type="entry name" value="alpha/beta hydrolase"/>
    <property type="match status" value="1"/>
</dbReference>
<protein>
    <submittedName>
        <fullName evidence="6">Uncharacterized protein</fullName>
    </submittedName>
</protein>
<gene>
    <name evidence="6" type="ORF">CAC42_4136</name>
</gene>
<dbReference type="EMBL" id="NKHZ01000068">
    <property type="protein sequence ID" value="PNS15684.1"/>
    <property type="molecule type" value="Genomic_DNA"/>
</dbReference>
<dbReference type="SUPFAM" id="SSF53474">
    <property type="entry name" value="alpha/beta-Hydrolases"/>
    <property type="match status" value="2"/>
</dbReference>
<evidence type="ECO:0000313" key="6">
    <source>
        <dbReference type="EMBL" id="PNS15684.1"/>
    </source>
</evidence>
<name>A0A2K1QKK0_9PEZI</name>
<dbReference type="GO" id="GO:0016787">
    <property type="term" value="F:hydrolase activity"/>
    <property type="evidence" value="ECO:0007669"/>
    <property type="project" value="UniProtKB-KW"/>
</dbReference>
<evidence type="ECO:0000259" key="4">
    <source>
        <dbReference type="Pfam" id="PF00561"/>
    </source>
</evidence>
<evidence type="ECO:0000256" key="2">
    <source>
        <dbReference type="ARBA" id="ARBA00022801"/>
    </source>
</evidence>
<dbReference type="AlphaFoldDB" id="A0A2K1QKK0"/>
<feature type="chain" id="PRO_5014423604" evidence="3">
    <location>
        <begin position="19"/>
        <end position="538"/>
    </location>
</feature>
<dbReference type="PANTHER" id="PTHR43248:SF25">
    <property type="entry name" value="AB HYDROLASE-1 DOMAIN-CONTAINING PROTEIN-RELATED"/>
    <property type="match status" value="1"/>
</dbReference>
<dbReference type="InterPro" id="IPR051601">
    <property type="entry name" value="Serine_prot/Carboxylest_S33"/>
</dbReference>
<proteinExistence type="inferred from homology"/>
<feature type="domain" description="AB hydrolase-1" evidence="4">
    <location>
        <begin position="111"/>
        <end position="243"/>
    </location>
</feature>
<dbReference type="InterPro" id="IPR000073">
    <property type="entry name" value="AB_hydrolase_1"/>
</dbReference>
<evidence type="ECO:0000259" key="5">
    <source>
        <dbReference type="Pfam" id="PF08386"/>
    </source>
</evidence>
<feature type="signal peptide" evidence="3">
    <location>
        <begin position="1"/>
        <end position="18"/>
    </location>
</feature>
<dbReference type="InterPro" id="IPR013595">
    <property type="entry name" value="Pept_S33_TAP-like_C"/>
</dbReference>
<keyword evidence="7" id="KW-1185">Reference proteome</keyword>
<dbReference type="InterPro" id="IPR029058">
    <property type="entry name" value="AB_hydrolase_fold"/>
</dbReference>
<keyword evidence="2" id="KW-0378">Hydrolase</keyword>
<evidence type="ECO:0000256" key="1">
    <source>
        <dbReference type="ARBA" id="ARBA00010088"/>
    </source>
</evidence>
<dbReference type="OrthoDB" id="425534at2759"/>
<feature type="domain" description="Peptidase S33 tripeptidyl aminopeptidase-like C-terminal" evidence="5">
    <location>
        <begin position="411"/>
        <end position="511"/>
    </location>
</feature>
<dbReference type="PANTHER" id="PTHR43248">
    <property type="entry name" value="2-SUCCINYL-6-HYDROXY-2,4-CYCLOHEXADIENE-1-CARBOXYLATE SYNTHASE"/>
    <property type="match status" value="1"/>
</dbReference>
<reference evidence="6 7" key="1">
    <citation type="submission" date="2017-06" db="EMBL/GenBank/DDBJ databases">
        <title>Draft genome sequence of a variant of Elsinoe murrayae.</title>
        <authorList>
            <person name="Cheng Q."/>
        </authorList>
    </citation>
    <scope>NUCLEOTIDE SEQUENCE [LARGE SCALE GENOMIC DNA]</scope>
    <source>
        <strain evidence="6 7">CQ-2017a</strain>
    </source>
</reference>
<dbReference type="InParanoid" id="A0A2K1QKK0"/>
<dbReference type="STRING" id="2082308.A0A2K1QKK0"/>
<dbReference type="Proteomes" id="UP000243797">
    <property type="component" value="Unassembled WGS sequence"/>
</dbReference>
<evidence type="ECO:0000256" key="3">
    <source>
        <dbReference type="SAM" id="SignalP"/>
    </source>
</evidence>
<keyword evidence="3" id="KW-0732">Signal</keyword>
<evidence type="ECO:0000313" key="7">
    <source>
        <dbReference type="Proteomes" id="UP000243797"/>
    </source>
</evidence>